<keyword evidence="1" id="KW-0732">Signal</keyword>
<feature type="chain" id="PRO_5005581486" description="DUF1236 domain-containing protein" evidence="1">
    <location>
        <begin position="22"/>
        <end position="97"/>
    </location>
</feature>
<gene>
    <name evidence="2" type="ORF">AC244_13560</name>
</gene>
<evidence type="ECO:0000313" key="2">
    <source>
        <dbReference type="EMBL" id="KOF18403.1"/>
    </source>
</evidence>
<proteinExistence type="predicted"/>
<organism evidence="2 3">
    <name type="scientific">Ensifer adhaerens</name>
    <name type="common">Sinorhizobium morelense</name>
    <dbReference type="NCBI Taxonomy" id="106592"/>
    <lineage>
        <taxon>Bacteria</taxon>
        <taxon>Pseudomonadati</taxon>
        <taxon>Pseudomonadota</taxon>
        <taxon>Alphaproteobacteria</taxon>
        <taxon>Hyphomicrobiales</taxon>
        <taxon>Rhizobiaceae</taxon>
        <taxon>Sinorhizobium/Ensifer group</taxon>
        <taxon>Ensifer</taxon>
    </lineage>
</organism>
<accession>A0A0L8BUZ1</accession>
<dbReference type="RefSeq" id="WP_053249359.1">
    <property type="nucleotide sequence ID" value="NZ_LGAP01000007.1"/>
</dbReference>
<name>A0A0L8BUZ1_ENSAD</name>
<dbReference type="OrthoDB" id="8020822at2"/>
<dbReference type="Proteomes" id="UP000037425">
    <property type="component" value="Unassembled WGS sequence"/>
</dbReference>
<dbReference type="InterPro" id="IPR009642">
    <property type="entry name" value="DUF1236"/>
</dbReference>
<reference evidence="3" key="1">
    <citation type="submission" date="2015-07" db="EMBL/GenBank/DDBJ databases">
        <title>Whole genome sequence of an Ensifer adhaerens strain isolated from a cave pool in the Wind Cave National Park.</title>
        <authorList>
            <person name="Eng W.W.H."/>
            <person name="Gan H.M."/>
            <person name="Barton H.A."/>
            <person name="Savka M.A."/>
        </authorList>
    </citation>
    <scope>NUCLEOTIDE SEQUENCE [LARGE SCALE GENOMIC DNA]</scope>
    <source>
        <strain evidence="3">SD006</strain>
    </source>
</reference>
<dbReference type="EMBL" id="LGAP01000007">
    <property type="protein sequence ID" value="KOF18403.1"/>
    <property type="molecule type" value="Genomic_DNA"/>
</dbReference>
<feature type="signal peptide" evidence="1">
    <location>
        <begin position="1"/>
        <end position="21"/>
    </location>
</feature>
<dbReference type="PATRIC" id="fig|106592.7.peg.6944"/>
<protein>
    <recommendedName>
        <fullName evidence="4">DUF1236 domain-containing protein</fullName>
    </recommendedName>
</protein>
<sequence length="97" mass="10656">MRNTALAALAISLPIAVSALAQTTSTTVVLPGEVRTYVLEQKNPSVAYEREIVIGEPLPETVKIYPVPDQPKYGYAIVNERRVIIDPNTHTVIEVLE</sequence>
<evidence type="ECO:0000313" key="3">
    <source>
        <dbReference type="Proteomes" id="UP000037425"/>
    </source>
</evidence>
<evidence type="ECO:0000256" key="1">
    <source>
        <dbReference type="SAM" id="SignalP"/>
    </source>
</evidence>
<evidence type="ECO:0008006" key="4">
    <source>
        <dbReference type="Google" id="ProtNLM"/>
    </source>
</evidence>
<dbReference type="Pfam" id="PF06823">
    <property type="entry name" value="DUF1236"/>
    <property type="match status" value="1"/>
</dbReference>
<comment type="caution">
    <text evidence="2">The sequence shown here is derived from an EMBL/GenBank/DDBJ whole genome shotgun (WGS) entry which is preliminary data.</text>
</comment>
<dbReference type="AlphaFoldDB" id="A0A0L8BUZ1"/>